<evidence type="ECO:0000313" key="1">
    <source>
        <dbReference type="EMBL" id="APO79738.1"/>
    </source>
</evidence>
<name>A0A1L5PHP8_RHIET</name>
<keyword evidence="1" id="KW-0614">Plasmid</keyword>
<reference evidence="1 2" key="1">
    <citation type="submission" date="2016-09" db="EMBL/GenBank/DDBJ databases">
        <title>The complete genome sequences of Rhizobium gallicum, symbiovars gallicum and phaseoli, symbionts associated to common bean (Phaseolus vulgaris).</title>
        <authorList>
            <person name="Bustos P."/>
            <person name="Santamaria R.I."/>
            <person name="Perez-Carrascal O.M."/>
            <person name="Juarez S."/>
            <person name="Lozano L."/>
            <person name="Martinez-Flores I."/>
            <person name="Martinez-Romero E."/>
            <person name="Cevallos M."/>
            <person name="Romero D."/>
            <person name="Davila G."/>
            <person name="Gonzalez V."/>
        </authorList>
    </citation>
    <scope>NUCLEOTIDE SEQUENCE [LARGE SCALE GENOMIC DNA]</scope>
    <source>
        <strain evidence="1 2">8C-3</strain>
        <plasmid evidence="2">Plasmid prsp8c3c</plasmid>
    </source>
</reference>
<evidence type="ECO:0000313" key="2">
    <source>
        <dbReference type="Proteomes" id="UP000185109"/>
    </source>
</evidence>
<accession>A0A1L5PHP8</accession>
<protein>
    <submittedName>
        <fullName evidence="1">Uncharacterized protein</fullName>
    </submittedName>
</protein>
<sequence length="50" mass="5463">MSRPNKVHATRIGGFADIEMIFDGKQGTIPSKDAKSSARLTLLGRSEVFQ</sequence>
<proteinExistence type="predicted"/>
<dbReference type="EMBL" id="CP017244">
    <property type="protein sequence ID" value="APO79738.1"/>
    <property type="molecule type" value="Genomic_DNA"/>
</dbReference>
<dbReference type="Proteomes" id="UP000185109">
    <property type="component" value="Plasmid pRsp8C3c"/>
</dbReference>
<geneLocation type="plasmid" evidence="2">
    <name>prsp8c3c</name>
</geneLocation>
<organism evidence="1 2">
    <name type="scientific">Rhizobium etli 8C-3</name>
    <dbReference type="NCBI Taxonomy" id="538025"/>
    <lineage>
        <taxon>Bacteria</taxon>
        <taxon>Pseudomonadati</taxon>
        <taxon>Pseudomonadota</taxon>
        <taxon>Alphaproteobacteria</taxon>
        <taxon>Hyphomicrobiales</taxon>
        <taxon>Rhizobiaceae</taxon>
        <taxon>Rhizobium/Agrobacterium group</taxon>
        <taxon>Rhizobium</taxon>
    </lineage>
</organism>
<gene>
    <name evidence="1" type="ORF">AM571_PC02008</name>
</gene>
<dbReference type="AlphaFoldDB" id="A0A1L5PHP8"/>